<dbReference type="Gene3D" id="4.10.430.10">
    <property type="entry name" value="Histone-like protein H-NS, C-terminal domain"/>
    <property type="match status" value="1"/>
</dbReference>
<evidence type="ECO:0000313" key="4">
    <source>
        <dbReference type="Proteomes" id="UP000679352"/>
    </source>
</evidence>
<keyword evidence="4" id="KW-1185">Reference proteome</keyword>
<dbReference type="EMBL" id="CP076361">
    <property type="protein sequence ID" value="QWK90033.1"/>
    <property type="molecule type" value="Genomic_DNA"/>
</dbReference>
<dbReference type="RefSeq" id="WP_215507294.1">
    <property type="nucleotide sequence ID" value="NZ_CP076361.1"/>
</dbReference>
<gene>
    <name evidence="3" type="ORF">KM031_14550</name>
</gene>
<accession>A0A975P6I4</accession>
<dbReference type="AlphaFoldDB" id="A0A975P6I4"/>
<dbReference type="KEGG" id="gfu:KM031_14550"/>
<protein>
    <submittedName>
        <fullName evidence="3">H-NS histone family protein</fullName>
    </submittedName>
</protein>
<feature type="domain" description="DNA-binding protein H-NS-like C-terminal" evidence="2">
    <location>
        <begin position="57"/>
        <end position="102"/>
    </location>
</feature>
<proteinExistence type="predicted"/>
<name>A0A975P6I4_9RHOB</name>
<dbReference type="GO" id="GO:0003677">
    <property type="term" value="F:DNA binding"/>
    <property type="evidence" value="ECO:0007669"/>
    <property type="project" value="InterPro"/>
</dbReference>
<dbReference type="Pfam" id="PF00816">
    <property type="entry name" value="Histone_HNS"/>
    <property type="match status" value="1"/>
</dbReference>
<dbReference type="Proteomes" id="UP000679352">
    <property type="component" value="Chromosome"/>
</dbReference>
<dbReference type="InterPro" id="IPR027444">
    <property type="entry name" value="H-NS_C_dom"/>
</dbReference>
<evidence type="ECO:0000256" key="1">
    <source>
        <dbReference type="SAM" id="MobiDB-lite"/>
    </source>
</evidence>
<dbReference type="SMART" id="SM00528">
    <property type="entry name" value="HNS"/>
    <property type="match status" value="1"/>
</dbReference>
<reference evidence="3" key="1">
    <citation type="submission" date="2021-06" db="EMBL/GenBank/DDBJ databases">
        <title>Direct submission.</title>
        <authorList>
            <person name="Lee C.-S."/>
            <person name="Jin L."/>
        </authorList>
    </citation>
    <scope>NUCLEOTIDE SEQUENCE</scope>
    <source>
        <strain evidence="3">Con5</strain>
    </source>
</reference>
<evidence type="ECO:0000313" key="3">
    <source>
        <dbReference type="EMBL" id="QWK90033.1"/>
    </source>
</evidence>
<feature type="region of interest" description="Disordered" evidence="1">
    <location>
        <begin position="51"/>
        <end position="89"/>
    </location>
</feature>
<dbReference type="InterPro" id="IPR037150">
    <property type="entry name" value="H-NS_C_dom_sf"/>
</dbReference>
<sequence>MEKKSKIESFAKSIEDRIERIRAEVLEISKLIGISVFEAAGLEKELEAELMEGKNTKNKTGKGIPKYENPDNKGETWSGKGRQPNWIKNKRKDGVELGDMLIKQ</sequence>
<organism evidence="3 4">
    <name type="scientific">Gemmobacter fulvus</name>
    <dbReference type="NCBI Taxonomy" id="2840474"/>
    <lineage>
        <taxon>Bacteria</taxon>
        <taxon>Pseudomonadati</taxon>
        <taxon>Pseudomonadota</taxon>
        <taxon>Alphaproteobacteria</taxon>
        <taxon>Rhodobacterales</taxon>
        <taxon>Paracoccaceae</taxon>
        <taxon>Gemmobacter</taxon>
    </lineage>
</organism>
<dbReference type="SUPFAM" id="SSF81273">
    <property type="entry name" value="H-NS histone-like proteins"/>
    <property type="match status" value="1"/>
</dbReference>
<evidence type="ECO:0000259" key="2">
    <source>
        <dbReference type="SMART" id="SM00528"/>
    </source>
</evidence>